<evidence type="ECO:0000313" key="3">
    <source>
        <dbReference type="Proteomes" id="UP000504756"/>
    </source>
</evidence>
<evidence type="ECO:0000259" key="1">
    <source>
        <dbReference type="Pfam" id="PF13614"/>
    </source>
</evidence>
<accession>A0A6L2ZYH4</accession>
<dbReference type="Proteomes" id="UP000504756">
    <property type="component" value="Unassembled WGS sequence"/>
</dbReference>
<dbReference type="SUPFAM" id="SSF52540">
    <property type="entry name" value="P-loop containing nucleoside triphosphate hydrolases"/>
    <property type="match status" value="1"/>
</dbReference>
<dbReference type="CDD" id="cd02042">
    <property type="entry name" value="ParAB_family"/>
    <property type="match status" value="1"/>
</dbReference>
<protein>
    <submittedName>
        <fullName evidence="2">Chromosome partitioning protein ParA</fullName>
    </submittedName>
</protein>
<dbReference type="Gene3D" id="3.40.50.300">
    <property type="entry name" value="P-loop containing nucleotide triphosphate hydrolases"/>
    <property type="match status" value="1"/>
</dbReference>
<dbReference type="RefSeq" id="WP_017371034.1">
    <property type="nucleotide sequence ID" value="NZ_BLXU01000010.1"/>
</dbReference>
<gene>
    <name evidence="2" type="ORF">ikelab_16890</name>
</gene>
<sequence>MKTISLLNLKGGVAKTTTGNNLAKGLANKGKKVLYIDTDMQANATSIFLDEERTSPDFKGFAEILLDEKLEDVSEYIYNVDENLDMIGSNLSVAESELKIRSSFNRNTSNIVNKIIKKVSSDYDYCIIDCSPTINLITLNIIIASDEIIIPIKIDKFALEGYQTTLNNIEQIIDDYELDTELTILYTMVNRNNIDKQIMELISGNRFDTTIRFQAKPITENALNNVVLIDDKRDSSVKEDYLSLVEEVISKEG</sequence>
<dbReference type="InterPro" id="IPR027417">
    <property type="entry name" value="P-loop_NTPase"/>
</dbReference>
<feature type="domain" description="AAA" evidence="1">
    <location>
        <begin position="1"/>
        <end position="178"/>
    </location>
</feature>
<reference evidence="2 3" key="1">
    <citation type="submission" date="2020-06" db="EMBL/GenBank/DDBJ databases">
        <title>Draft genome sequence of Lactic acid bacteria from Okinawan-style tofu.</title>
        <authorList>
            <person name="Takara I."/>
            <person name="Ikematsu S."/>
        </authorList>
    </citation>
    <scope>NUCLEOTIDE SEQUENCE [LARGE SCALE GENOMIC DNA]</scope>
    <source>
        <strain evidence="3">lg38</strain>
    </source>
</reference>
<dbReference type="AlphaFoldDB" id="A0A6L2ZYH4"/>
<proteinExistence type="predicted"/>
<dbReference type="EMBL" id="BLXU01000010">
    <property type="protein sequence ID" value="GFO52414.1"/>
    <property type="molecule type" value="Genomic_DNA"/>
</dbReference>
<comment type="caution">
    <text evidence="2">The sequence shown here is derived from an EMBL/GenBank/DDBJ whole genome shotgun (WGS) entry which is preliminary data.</text>
</comment>
<name>A0A6L2ZYH4_9LACT</name>
<organism evidence="2 3">
    <name type="scientific">Lactococcus garvieae</name>
    <dbReference type="NCBI Taxonomy" id="1363"/>
    <lineage>
        <taxon>Bacteria</taxon>
        <taxon>Bacillati</taxon>
        <taxon>Bacillota</taxon>
        <taxon>Bacilli</taxon>
        <taxon>Lactobacillales</taxon>
        <taxon>Streptococcaceae</taxon>
        <taxon>Lactococcus</taxon>
    </lineage>
</organism>
<dbReference type="InterPro" id="IPR025669">
    <property type="entry name" value="AAA_dom"/>
</dbReference>
<dbReference type="Pfam" id="PF13614">
    <property type="entry name" value="AAA_31"/>
    <property type="match status" value="1"/>
</dbReference>
<dbReference type="PANTHER" id="PTHR13696">
    <property type="entry name" value="P-LOOP CONTAINING NUCLEOSIDE TRIPHOSPHATE HYDROLASE"/>
    <property type="match status" value="1"/>
</dbReference>
<dbReference type="InterPro" id="IPR050678">
    <property type="entry name" value="DNA_Partitioning_ATPase"/>
</dbReference>
<dbReference type="PANTHER" id="PTHR13696:SF52">
    <property type="entry name" value="PARA FAMILY PROTEIN CT_582"/>
    <property type="match status" value="1"/>
</dbReference>
<evidence type="ECO:0000313" key="2">
    <source>
        <dbReference type="EMBL" id="GFO52414.1"/>
    </source>
</evidence>